<feature type="compositionally biased region" description="Polar residues" evidence="1">
    <location>
        <begin position="59"/>
        <end position="68"/>
    </location>
</feature>
<gene>
    <name evidence="2" type="ORF">BYL167_LOCUS20989</name>
</gene>
<organism evidence="2 3">
    <name type="scientific">Rotaria magnacalcarata</name>
    <dbReference type="NCBI Taxonomy" id="392030"/>
    <lineage>
        <taxon>Eukaryota</taxon>
        <taxon>Metazoa</taxon>
        <taxon>Spiralia</taxon>
        <taxon>Gnathifera</taxon>
        <taxon>Rotifera</taxon>
        <taxon>Eurotatoria</taxon>
        <taxon>Bdelloidea</taxon>
        <taxon>Philodinida</taxon>
        <taxon>Philodinidae</taxon>
        <taxon>Rotaria</taxon>
    </lineage>
</organism>
<name>A0A8S2R9Q4_9BILA</name>
<evidence type="ECO:0000313" key="2">
    <source>
        <dbReference type="EMBL" id="CAF4140300.1"/>
    </source>
</evidence>
<reference evidence="2" key="1">
    <citation type="submission" date="2021-02" db="EMBL/GenBank/DDBJ databases">
        <authorList>
            <person name="Nowell W R."/>
        </authorList>
    </citation>
    <scope>NUCLEOTIDE SEQUENCE</scope>
</reference>
<protein>
    <submittedName>
        <fullName evidence="2">Uncharacterized protein</fullName>
    </submittedName>
</protein>
<evidence type="ECO:0000313" key="3">
    <source>
        <dbReference type="Proteomes" id="UP000681967"/>
    </source>
</evidence>
<dbReference type="EMBL" id="CAJOBH010009409">
    <property type="protein sequence ID" value="CAF4140300.1"/>
    <property type="molecule type" value="Genomic_DNA"/>
</dbReference>
<sequence length="579" mass="65913">QVYENIKEDYEKLLKAYDVSKNSNDLTDIDFDADLNNELETMKQLLKEIVKRITDNLLGKSNNGSENGHLTREGSQLSQSSHRSSICNHGDLMNQYQKIMNAVNADTVEQNPAFKSLDTGLETGSRQLKKSYSRDSTQSDISNRDPPTTKNKQPCVYVSGNSDDDQQQISDSTPVPLSKGTGSASFSVDRMQLTSTKQYQQVDEEQAHIHGIPTAATTITKKKKYPTKQIFQEYDNLENITQSKRNNKTQQKKLVHTYQNDKELTPSSVSIPRVGTRCSASSMRTRNSDYDSGIGTNNTTKLSRDSKLNTSTMDESHYQSLDEERRRYSDEEQQSISNLSSPRSSGSGAASPGSPYSYKTRPYRPQTAPQISSKLEAYHKMSRKYRSGFIQQNSLSSRNRETMYKSSFYVDQAHTHRKSQEKLNQNAREYNKQTQPANKLYLDPQTGVIYRYIEEKTKPATVTYYRPTSQTKSAQNLYKCDECGSVTSYFHRHHIDSNLRRVTSDIDDPGYESGNRKLKRHRKFIDNLASSDSDSDDKVTHTDLNGLSEAFERARKVQERSQNLSKHISRQLKLVLSTI</sequence>
<feature type="region of interest" description="Disordered" evidence="1">
    <location>
        <begin position="261"/>
        <end position="372"/>
    </location>
</feature>
<proteinExistence type="predicted"/>
<dbReference type="Proteomes" id="UP000681967">
    <property type="component" value="Unassembled WGS sequence"/>
</dbReference>
<feature type="region of interest" description="Disordered" evidence="1">
    <location>
        <begin position="58"/>
        <end position="88"/>
    </location>
</feature>
<feature type="compositionally biased region" description="Polar residues" evidence="1">
    <location>
        <begin position="134"/>
        <end position="152"/>
    </location>
</feature>
<feature type="compositionally biased region" description="Basic and acidic residues" evidence="1">
    <location>
        <begin position="314"/>
        <end position="330"/>
    </location>
</feature>
<accession>A0A8S2R9Q4</accession>
<feature type="compositionally biased region" description="Low complexity" evidence="1">
    <location>
        <begin position="75"/>
        <end position="85"/>
    </location>
</feature>
<feature type="non-terminal residue" evidence="2">
    <location>
        <position position="1"/>
    </location>
</feature>
<feature type="compositionally biased region" description="Low complexity" evidence="1">
    <location>
        <begin position="340"/>
        <end position="358"/>
    </location>
</feature>
<comment type="caution">
    <text evidence="2">The sequence shown here is derived from an EMBL/GenBank/DDBJ whole genome shotgun (WGS) entry which is preliminary data.</text>
</comment>
<evidence type="ECO:0000256" key="1">
    <source>
        <dbReference type="SAM" id="MobiDB-lite"/>
    </source>
</evidence>
<dbReference type="AlphaFoldDB" id="A0A8S2R9Q4"/>
<feature type="region of interest" description="Disordered" evidence="1">
    <location>
        <begin position="116"/>
        <end position="184"/>
    </location>
</feature>